<reference evidence="3" key="1">
    <citation type="journal article" date="2021" name="Front. Plant Sci.">
        <title>Chromosome-Scale Genome Assembly for Chinese Sour Jujube and Insights Into Its Genome Evolution and Domestication Signature.</title>
        <authorList>
            <person name="Shen L.-Y."/>
            <person name="Luo H."/>
            <person name="Wang X.-L."/>
            <person name="Wang X.-M."/>
            <person name="Qiu X.-J."/>
            <person name="Liu H."/>
            <person name="Zhou S.-S."/>
            <person name="Jia K.-H."/>
            <person name="Nie S."/>
            <person name="Bao Y.-T."/>
            <person name="Zhang R.-G."/>
            <person name="Yun Q.-Z."/>
            <person name="Chai Y.-H."/>
            <person name="Lu J.-Y."/>
            <person name="Li Y."/>
            <person name="Zhao S.-W."/>
            <person name="Mao J.-F."/>
            <person name="Jia S.-G."/>
            <person name="Mao Y.-M."/>
        </authorList>
    </citation>
    <scope>NUCLEOTIDE SEQUENCE</scope>
    <source>
        <strain evidence="3">AT0</strain>
        <tissue evidence="3">Leaf</tissue>
    </source>
</reference>
<dbReference type="Proteomes" id="UP000813462">
    <property type="component" value="Unassembled WGS sequence"/>
</dbReference>
<dbReference type="EMBL" id="JAEACU010000011">
    <property type="protein sequence ID" value="KAH7513667.1"/>
    <property type="molecule type" value="Genomic_DNA"/>
</dbReference>
<keyword evidence="2" id="KW-0472">Membrane</keyword>
<comment type="caution">
    <text evidence="3">The sequence shown here is derived from an EMBL/GenBank/DDBJ whole genome shotgun (WGS) entry which is preliminary data.</text>
</comment>
<evidence type="ECO:0000256" key="1">
    <source>
        <dbReference type="SAM" id="MobiDB-lite"/>
    </source>
</evidence>
<dbReference type="PANTHER" id="PTHR36804">
    <property type="entry name" value="OSJNBA0013K16.11 PROTEIN"/>
    <property type="match status" value="1"/>
</dbReference>
<dbReference type="AlphaFoldDB" id="A0A978UFT6"/>
<feature type="compositionally biased region" description="Basic and acidic residues" evidence="1">
    <location>
        <begin position="186"/>
        <end position="202"/>
    </location>
</feature>
<dbReference type="PANTHER" id="PTHR36804:SF1">
    <property type="entry name" value="OS04G0585600 PROTEIN"/>
    <property type="match status" value="1"/>
</dbReference>
<feature type="transmembrane region" description="Helical" evidence="2">
    <location>
        <begin position="87"/>
        <end position="109"/>
    </location>
</feature>
<feature type="transmembrane region" description="Helical" evidence="2">
    <location>
        <begin position="49"/>
        <end position="67"/>
    </location>
</feature>
<proteinExistence type="predicted"/>
<sequence length="243" mass="27363">MIRLTTLSSTSIRSSSALRPPSPSSTSTHALFGNHRDVTFRVAGLSDDAPFAVAIGASMLTSLLFPVTGGPDDDSGDSAIDSTDSRFAVMGIISFIPYFNWLSWVFAWLDTGKRRYAVYSLVYLAPYLRSNLSLSPEESWLPIASILFCIIHVQLEASIKNGDLQGFQLFSEALKRDLPKRRKKDRFNVHQGKSEKETKSDDLNLPSGDEQSRNKIRGWEVPKKSHDNERLDDERNEDERRKH</sequence>
<name>A0A978UFT6_ZIZJJ</name>
<evidence type="ECO:0000313" key="4">
    <source>
        <dbReference type="Proteomes" id="UP000813462"/>
    </source>
</evidence>
<accession>A0A978UFT6</accession>
<protein>
    <submittedName>
        <fullName evidence="3">Uncharacterized protein</fullName>
    </submittedName>
</protein>
<gene>
    <name evidence="3" type="ORF">FEM48_Zijuj11G0005300</name>
</gene>
<evidence type="ECO:0000313" key="3">
    <source>
        <dbReference type="EMBL" id="KAH7513667.1"/>
    </source>
</evidence>
<keyword evidence="2" id="KW-0812">Transmembrane</keyword>
<feature type="region of interest" description="Disordered" evidence="1">
    <location>
        <begin position="1"/>
        <end position="30"/>
    </location>
</feature>
<feature type="region of interest" description="Disordered" evidence="1">
    <location>
        <begin position="185"/>
        <end position="243"/>
    </location>
</feature>
<organism evidence="3 4">
    <name type="scientific">Ziziphus jujuba var. spinosa</name>
    <dbReference type="NCBI Taxonomy" id="714518"/>
    <lineage>
        <taxon>Eukaryota</taxon>
        <taxon>Viridiplantae</taxon>
        <taxon>Streptophyta</taxon>
        <taxon>Embryophyta</taxon>
        <taxon>Tracheophyta</taxon>
        <taxon>Spermatophyta</taxon>
        <taxon>Magnoliopsida</taxon>
        <taxon>eudicotyledons</taxon>
        <taxon>Gunneridae</taxon>
        <taxon>Pentapetalae</taxon>
        <taxon>rosids</taxon>
        <taxon>fabids</taxon>
        <taxon>Rosales</taxon>
        <taxon>Rhamnaceae</taxon>
        <taxon>Paliureae</taxon>
        <taxon>Ziziphus</taxon>
    </lineage>
</organism>
<keyword evidence="2" id="KW-1133">Transmembrane helix</keyword>
<evidence type="ECO:0000256" key="2">
    <source>
        <dbReference type="SAM" id="Phobius"/>
    </source>
</evidence>
<feature type="compositionally biased region" description="Basic and acidic residues" evidence="1">
    <location>
        <begin position="210"/>
        <end position="243"/>
    </location>
</feature>